<evidence type="ECO:0000313" key="2">
    <source>
        <dbReference type="Proteomes" id="UP000724584"/>
    </source>
</evidence>
<dbReference type="EMBL" id="JAGIZQ010000001">
    <property type="protein sequence ID" value="KAH6649584.1"/>
    <property type="molecule type" value="Genomic_DNA"/>
</dbReference>
<sequence>MPIKKCLTRPTLVFACLSPWCANPEPDTSGTASGTGKKISQLASDLHVGGLRQPSQIEGQRMIPTISFPNSTITSTASLTKPTMGSQPNLQPIQLWGRRGPNPPKVTMILEELGLPYEHIPIEFKDVKQPEYLAINPNGRLPAIRDPNSGLTLWESGTIIEYLVERYDTDRKLSFAPGTNDAYHTRQWLYFQASGQGPYFGQATWFKMYHHEKVPSAFERFRTEVNRVSGVLEGYLESQREAAGEGGGPWLVGGKMTFADIAFIPWYCWMEWMLDDEEFKLDDYPTVKDWLDRMRARPSVTKVLTDIKPANAKK</sequence>
<protein>
    <submittedName>
        <fullName evidence="1">Glutathione S-transferase</fullName>
    </submittedName>
</protein>
<keyword evidence="2" id="KW-1185">Reference proteome</keyword>
<comment type="caution">
    <text evidence="1">The sequence shown here is derived from an EMBL/GenBank/DDBJ whole genome shotgun (WGS) entry which is preliminary data.</text>
</comment>
<accession>A0ACB7PR57</accession>
<organism evidence="1 2">
    <name type="scientific">Chaetomium tenue</name>
    <dbReference type="NCBI Taxonomy" id="1854479"/>
    <lineage>
        <taxon>Eukaryota</taxon>
        <taxon>Fungi</taxon>
        <taxon>Dikarya</taxon>
        <taxon>Ascomycota</taxon>
        <taxon>Pezizomycotina</taxon>
        <taxon>Sordariomycetes</taxon>
        <taxon>Sordariomycetidae</taxon>
        <taxon>Sordariales</taxon>
        <taxon>Chaetomiaceae</taxon>
        <taxon>Chaetomium</taxon>
    </lineage>
</organism>
<name>A0ACB7PR57_9PEZI</name>
<dbReference type="Proteomes" id="UP000724584">
    <property type="component" value="Unassembled WGS sequence"/>
</dbReference>
<proteinExistence type="predicted"/>
<evidence type="ECO:0000313" key="1">
    <source>
        <dbReference type="EMBL" id="KAH6649584.1"/>
    </source>
</evidence>
<gene>
    <name evidence="1" type="ORF">F5144DRAFT_588264</name>
</gene>
<reference evidence="1 2" key="1">
    <citation type="journal article" date="2021" name="Nat. Commun.">
        <title>Genetic determinants of endophytism in the Arabidopsis root mycobiome.</title>
        <authorList>
            <person name="Mesny F."/>
            <person name="Miyauchi S."/>
            <person name="Thiergart T."/>
            <person name="Pickel B."/>
            <person name="Atanasova L."/>
            <person name="Karlsson M."/>
            <person name="Huettel B."/>
            <person name="Barry K.W."/>
            <person name="Haridas S."/>
            <person name="Chen C."/>
            <person name="Bauer D."/>
            <person name="Andreopoulos W."/>
            <person name="Pangilinan J."/>
            <person name="LaButti K."/>
            <person name="Riley R."/>
            <person name="Lipzen A."/>
            <person name="Clum A."/>
            <person name="Drula E."/>
            <person name="Henrissat B."/>
            <person name="Kohler A."/>
            <person name="Grigoriev I.V."/>
            <person name="Martin F.M."/>
            <person name="Hacquard S."/>
        </authorList>
    </citation>
    <scope>NUCLEOTIDE SEQUENCE [LARGE SCALE GENOMIC DNA]</scope>
    <source>
        <strain evidence="1 2">MPI-SDFR-AT-0079</strain>
    </source>
</reference>